<reference evidence="3" key="3">
    <citation type="submission" date="2016-03" db="UniProtKB">
        <authorList>
            <consortium name="EnsemblProtists"/>
        </authorList>
    </citation>
    <scope>IDENTIFICATION</scope>
</reference>
<dbReference type="AlphaFoldDB" id="L1JEC7"/>
<dbReference type="HOGENOM" id="CLU_1339725_0_0_1"/>
<accession>L1JEC7</accession>
<dbReference type="KEGG" id="gtt:GUITHDRAFT_137835"/>
<feature type="region of interest" description="Disordered" evidence="1">
    <location>
        <begin position="111"/>
        <end position="143"/>
    </location>
</feature>
<evidence type="ECO:0000313" key="2">
    <source>
        <dbReference type="EMBL" id="EKX46831.1"/>
    </source>
</evidence>
<reference evidence="2 4" key="1">
    <citation type="journal article" date="2012" name="Nature">
        <title>Algal genomes reveal evolutionary mosaicism and the fate of nucleomorphs.</title>
        <authorList>
            <consortium name="DOE Joint Genome Institute"/>
            <person name="Curtis B.A."/>
            <person name="Tanifuji G."/>
            <person name="Burki F."/>
            <person name="Gruber A."/>
            <person name="Irimia M."/>
            <person name="Maruyama S."/>
            <person name="Arias M.C."/>
            <person name="Ball S.G."/>
            <person name="Gile G.H."/>
            <person name="Hirakawa Y."/>
            <person name="Hopkins J.F."/>
            <person name="Kuo A."/>
            <person name="Rensing S.A."/>
            <person name="Schmutz J."/>
            <person name="Symeonidi A."/>
            <person name="Elias M."/>
            <person name="Eveleigh R.J."/>
            <person name="Herman E.K."/>
            <person name="Klute M.J."/>
            <person name="Nakayama T."/>
            <person name="Obornik M."/>
            <person name="Reyes-Prieto A."/>
            <person name="Armbrust E.V."/>
            <person name="Aves S.J."/>
            <person name="Beiko R.G."/>
            <person name="Coutinho P."/>
            <person name="Dacks J.B."/>
            <person name="Durnford D.G."/>
            <person name="Fast N.M."/>
            <person name="Green B.R."/>
            <person name="Grisdale C.J."/>
            <person name="Hempel F."/>
            <person name="Henrissat B."/>
            <person name="Hoppner M.P."/>
            <person name="Ishida K."/>
            <person name="Kim E."/>
            <person name="Koreny L."/>
            <person name="Kroth P.G."/>
            <person name="Liu Y."/>
            <person name="Malik S.B."/>
            <person name="Maier U.G."/>
            <person name="McRose D."/>
            <person name="Mock T."/>
            <person name="Neilson J.A."/>
            <person name="Onodera N.T."/>
            <person name="Poole A.M."/>
            <person name="Pritham E.J."/>
            <person name="Richards T.A."/>
            <person name="Rocap G."/>
            <person name="Roy S.W."/>
            <person name="Sarai C."/>
            <person name="Schaack S."/>
            <person name="Shirato S."/>
            <person name="Slamovits C.H."/>
            <person name="Spencer D.F."/>
            <person name="Suzuki S."/>
            <person name="Worden A.Z."/>
            <person name="Zauner S."/>
            <person name="Barry K."/>
            <person name="Bell C."/>
            <person name="Bharti A.K."/>
            <person name="Crow J.A."/>
            <person name="Grimwood J."/>
            <person name="Kramer R."/>
            <person name="Lindquist E."/>
            <person name="Lucas S."/>
            <person name="Salamov A."/>
            <person name="McFadden G.I."/>
            <person name="Lane C.E."/>
            <person name="Keeling P.J."/>
            <person name="Gray M.W."/>
            <person name="Grigoriev I.V."/>
            <person name="Archibald J.M."/>
        </authorList>
    </citation>
    <scope>NUCLEOTIDE SEQUENCE</scope>
    <source>
        <strain evidence="2 4">CCMP2712</strain>
    </source>
</reference>
<dbReference type="Proteomes" id="UP000011087">
    <property type="component" value="Unassembled WGS sequence"/>
</dbReference>
<feature type="region of interest" description="Disordered" evidence="1">
    <location>
        <begin position="1"/>
        <end position="99"/>
    </location>
</feature>
<feature type="compositionally biased region" description="Low complexity" evidence="1">
    <location>
        <begin position="23"/>
        <end position="36"/>
    </location>
</feature>
<evidence type="ECO:0000313" key="3">
    <source>
        <dbReference type="EnsemblProtists" id="EKX46831"/>
    </source>
</evidence>
<protein>
    <submittedName>
        <fullName evidence="2 3">Uncharacterized protein</fullName>
    </submittedName>
</protein>
<dbReference type="EMBL" id="JH992992">
    <property type="protein sequence ID" value="EKX46831.1"/>
    <property type="molecule type" value="Genomic_DNA"/>
</dbReference>
<keyword evidence="4" id="KW-1185">Reference proteome</keyword>
<reference evidence="4" key="2">
    <citation type="submission" date="2012-11" db="EMBL/GenBank/DDBJ databases">
        <authorList>
            <person name="Kuo A."/>
            <person name="Curtis B.A."/>
            <person name="Tanifuji G."/>
            <person name="Burki F."/>
            <person name="Gruber A."/>
            <person name="Irimia M."/>
            <person name="Maruyama S."/>
            <person name="Arias M.C."/>
            <person name="Ball S.G."/>
            <person name="Gile G.H."/>
            <person name="Hirakawa Y."/>
            <person name="Hopkins J.F."/>
            <person name="Rensing S.A."/>
            <person name="Schmutz J."/>
            <person name="Symeonidi A."/>
            <person name="Elias M."/>
            <person name="Eveleigh R.J."/>
            <person name="Herman E.K."/>
            <person name="Klute M.J."/>
            <person name="Nakayama T."/>
            <person name="Obornik M."/>
            <person name="Reyes-Prieto A."/>
            <person name="Armbrust E.V."/>
            <person name="Aves S.J."/>
            <person name="Beiko R.G."/>
            <person name="Coutinho P."/>
            <person name="Dacks J.B."/>
            <person name="Durnford D.G."/>
            <person name="Fast N.M."/>
            <person name="Green B.R."/>
            <person name="Grisdale C."/>
            <person name="Hempe F."/>
            <person name="Henrissat B."/>
            <person name="Hoppner M.P."/>
            <person name="Ishida K.-I."/>
            <person name="Kim E."/>
            <person name="Koreny L."/>
            <person name="Kroth P.G."/>
            <person name="Liu Y."/>
            <person name="Malik S.-B."/>
            <person name="Maier U.G."/>
            <person name="McRose D."/>
            <person name="Mock T."/>
            <person name="Neilson J.A."/>
            <person name="Onodera N.T."/>
            <person name="Poole A.M."/>
            <person name="Pritham E.J."/>
            <person name="Richards T.A."/>
            <person name="Rocap G."/>
            <person name="Roy S.W."/>
            <person name="Sarai C."/>
            <person name="Schaack S."/>
            <person name="Shirato S."/>
            <person name="Slamovits C.H."/>
            <person name="Spencer D.F."/>
            <person name="Suzuki S."/>
            <person name="Worden A.Z."/>
            <person name="Zauner S."/>
            <person name="Barry K."/>
            <person name="Bell C."/>
            <person name="Bharti A.K."/>
            <person name="Crow J.A."/>
            <person name="Grimwood J."/>
            <person name="Kramer R."/>
            <person name="Lindquist E."/>
            <person name="Lucas S."/>
            <person name="Salamov A."/>
            <person name="McFadden G.I."/>
            <person name="Lane C.E."/>
            <person name="Keeling P.J."/>
            <person name="Gray M.W."/>
            <person name="Grigoriev I.V."/>
            <person name="Archibald J.M."/>
        </authorList>
    </citation>
    <scope>NUCLEOTIDE SEQUENCE</scope>
    <source>
        <strain evidence="4">CCMP2712</strain>
    </source>
</reference>
<feature type="compositionally biased region" description="Basic and acidic residues" evidence="1">
    <location>
        <begin position="40"/>
        <end position="57"/>
    </location>
</feature>
<name>L1JEC7_GUITC</name>
<organism evidence="2">
    <name type="scientific">Guillardia theta (strain CCMP2712)</name>
    <name type="common">Cryptophyte</name>
    <dbReference type="NCBI Taxonomy" id="905079"/>
    <lineage>
        <taxon>Eukaryota</taxon>
        <taxon>Cryptophyceae</taxon>
        <taxon>Pyrenomonadales</taxon>
        <taxon>Geminigeraceae</taxon>
        <taxon>Guillardia</taxon>
    </lineage>
</organism>
<proteinExistence type="predicted"/>
<dbReference type="EnsemblProtists" id="EKX46831">
    <property type="protein sequence ID" value="EKX46831"/>
    <property type="gene ID" value="GUITHDRAFT_137835"/>
</dbReference>
<evidence type="ECO:0000256" key="1">
    <source>
        <dbReference type="SAM" id="MobiDB-lite"/>
    </source>
</evidence>
<evidence type="ECO:0000313" key="4">
    <source>
        <dbReference type="Proteomes" id="UP000011087"/>
    </source>
</evidence>
<sequence>MKKMLNGLFGRGKGTGTKSSQISKPKAASSEESPASDAQSKIEKAKNGRKCIDKDNLENEGMNLAPPVRRKSLSLKGGEATSDPSTPTGDPISDIERKKLRFRQQMSFSSYDLTAEEKPRAKGSAFSSSMNHPRRKSLPMYINPKNSASTGCLDLLSSGSLDTSDESCRIHRPEDVDDVMLAKLVQEETRAMAIVNGEFRFKPDF</sequence>
<dbReference type="PaxDb" id="55529-EKX46831"/>
<gene>
    <name evidence="2" type="ORF">GUITHDRAFT_137835</name>
</gene>
<dbReference type="RefSeq" id="XP_005833811.1">
    <property type="nucleotide sequence ID" value="XM_005833754.1"/>
</dbReference>
<dbReference type="GeneID" id="17303604"/>